<sequence>MVNTSPNAWDEYLHVSSCLIGLDFHNLFFLIPRGDRPSFGRCSVDGRSLKKKVDFSNGAAGKLFAQQWFGVDGGSRGDRPSFDRCSIDGKSLKKKVDFSTGAAGKLFAQQRFGVNGGVYSKELLNCVGSAGLLIVQQRFSRGSSLFRGYLR</sequence>
<proteinExistence type="predicted"/>
<organism evidence="1 2">
    <name type="scientific">Arctium lappa</name>
    <name type="common">Greater burdock</name>
    <name type="synonym">Lappa major</name>
    <dbReference type="NCBI Taxonomy" id="4217"/>
    <lineage>
        <taxon>Eukaryota</taxon>
        <taxon>Viridiplantae</taxon>
        <taxon>Streptophyta</taxon>
        <taxon>Embryophyta</taxon>
        <taxon>Tracheophyta</taxon>
        <taxon>Spermatophyta</taxon>
        <taxon>Magnoliopsida</taxon>
        <taxon>eudicotyledons</taxon>
        <taxon>Gunneridae</taxon>
        <taxon>Pentapetalae</taxon>
        <taxon>asterids</taxon>
        <taxon>campanulids</taxon>
        <taxon>Asterales</taxon>
        <taxon>Asteraceae</taxon>
        <taxon>Carduoideae</taxon>
        <taxon>Cardueae</taxon>
        <taxon>Arctiinae</taxon>
        <taxon>Arctium</taxon>
    </lineage>
</organism>
<reference evidence="2" key="1">
    <citation type="journal article" date="2022" name="Mol. Ecol. Resour.">
        <title>The genomes of chicory, endive, great burdock and yacon provide insights into Asteraceae palaeo-polyploidization history and plant inulin production.</title>
        <authorList>
            <person name="Fan W."/>
            <person name="Wang S."/>
            <person name="Wang H."/>
            <person name="Wang A."/>
            <person name="Jiang F."/>
            <person name="Liu H."/>
            <person name="Zhao H."/>
            <person name="Xu D."/>
            <person name="Zhang Y."/>
        </authorList>
    </citation>
    <scope>NUCLEOTIDE SEQUENCE [LARGE SCALE GENOMIC DNA]</scope>
    <source>
        <strain evidence="2">cv. Niubang</strain>
    </source>
</reference>
<evidence type="ECO:0000313" key="2">
    <source>
        <dbReference type="Proteomes" id="UP001055879"/>
    </source>
</evidence>
<reference evidence="1 2" key="2">
    <citation type="journal article" date="2022" name="Mol. Ecol. Resour.">
        <title>The genomes of chicory, endive, great burdock and yacon provide insights into Asteraceae paleo-polyploidization history and plant inulin production.</title>
        <authorList>
            <person name="Fan W."/>
            <person name="Wang S."/>
            <person name="Wang H."/>
            <person name="Wang A."/>
            <person name="Jiang F."/>
            <person name="Liu H."/>
            <person name="Zhao H."/>
            <person name="Xu D."/>
            <person name="Zhang Y."/>
        </authorList>
    </citation>
    <scope>NUCLEOTIDE SEQUENCE [LARGE SCALE GENOMIC DNA]</scope>
    <source>
        <strain evidence="2">cv. Niubang</strain>
    </source>
</reference>
<gene>
    <name evidence="1" type="ORF">L6452_07041</name>
</gene>
<name>A0ACB9EKG5_ARCLA</name>
<evidence type="ECO:0000313" key="1">
    <source>
        <dbReference type="EMBL" id="KAI3759317.1"/>
    </source>
</evidence>
<keyword evidence="2" id="KW-1185">Reference proteome</keyword>
<dbReference type="EMBL" id="CM042048">
    <property type="protein sequence ID" value="KAI3759317.1"/>
    <property type="molecule type" value="Genomic_DNA"/>
</dbReference>
<accession>A0ACB9EKG5</accession>
<dbReference type="Proteomes" id="UP001055879">
    <property type="component" value="Linkage Group LG02"/>
</dbReference>
<protein>
    <submittedName>
        <fullName evidence="1">Uncharacterized protein</fullName>
    </submittedName>
</protein>
<comment type="caution">
    <text evidence="1">The sequence shown here is derived from an EMBL/GenBank/DDBJ whole genome shotgun (WGS) entry which is preliminary data.</text>
</comment>